<gene>
    <name evidence="3" type="ORF">R6G80_03510</name>
</gene>
<dbReference type="EMBL" id="JAWNGC010000003">
    <property type="protein sequence ID" value="MDY5154792.1"/>
    <property type="molecule type" value="Genomic_DNA"/>
</dbReference>
<name>A0AAW9HM25_9ACTO</name>
<accession>A0AAW9HM25</accession>
<dbReference type="EC" id="6.3.4.15" evidence="3"/>
<dbReference type="PANTHER" id="PTHR12835">
    <property type="entry name" value="BIOTIN PROTEIN LIGASE"/>
    <property type="match status" value="1"/>
</dbReference>
<dbReference type="GO" id="GO:0005737">
    <property type="term" value="C:cytoplasm"/>
    <property type="evidence" value="ECO:0007669"/>
    <property type="project" value="TreeGrafter"/>
</dbReference>
<proteinExistence type="predicted"/>
<dbReference type="NCBIfam" id="TIGR00121">
    <property type="entry name" value="birA_ligase"/>
    <property type="match status" value="1"/>
</dbReference>
<dbReference type="Proteomes" id="UP001281731">
    <property type="component" value="Unassembled WGS sequence"/>
</dbReference>
<evidence type="ECO:0000259" key="2">
    <source>
        <dbReference type="PROSITE" id="PS51733"/>
    </source>
</evidence>
<dbReference type="Gene3D" id="3.30.930.10">
    <property type="entry name" value="Bira Bifunctional Protein, Domain 2"/>
    <property type="match status" value="1"/>
</dbReference>
<dbReference type="GO" id="GO:0004077">
    <property type="term" value="F:biotin--[biotin carboxyl-carrier protein] ligase activity"/>
    <property type="evidence" value="ECO:0007669"/>
    <property type="project" value="UniProtKB-EC"/>
</dbReference>
<evidence type="ECO:0000256" key="1">
    <source>
        <dbReference type="ARBA" id="ARBA00022598"/>
    </source>
</evidence>
<dbReference type="InterPro" id="IPR004408">
    <property type="entry name" value="Biotin_CoA_COase_ligase"/>
</dbReference>
<dbReference type="RefSeq" id="WP_320756430.1">
    <property type="nucleotide sequence ID" value="NZ_JAWNGC010000003.1"/>
</dbReference>
<organism evidence="3 4">
    <name type="scientific">Actinotignum urinale</name>
    <dbReference type="NCBI Taxonomy" id="190146"/>
    <lineage>
        <taxon>Bacteria</taxon>
        <taxon>Bacillati</taxon>
        <taxon>Actinomycetota</taxon>
        <taxon>Actinomycetes</taxon>
        <taxon>Actinomycetales</taxon>
        <taxon>Actinomycetaceae</taxon>
        <taxon>Actinotignum</taxon>
    </lineage>
</organism>
<evidence type="ECO:0000313" key="4">
    <source>
        <dbReference type="Proteomes" id="UP001281731"/>
    </source>
</evidence>
<protein>
    <submittedName>
        <fullName evidence="3">Biotin--[acetyl-CoA-carboxylase] ligase</fullName>
        <ecNumber evidence="3">6.3.4.15</ecNumber>
    </submittedName>
</protein>
<sequence length="274" mass="29301">MQDIREAADTFGNCGRLTRILHAENTTSTQDDLARLWHNNEILSGTALIADSQSAGRGRVGRSWFSTPEGSLLISVLLEFPATMRNNLGWVTLTGALAAQRALQTLAIDTQISWPNDIVVQAPTTRKIAGIIGEFIGERDGKLAVVLGMGLNITLADNELPTPTSASLATAGYRTPSRDKIAARYIFELFQLCDRLAHALGNAETAGLLAELNAKCETLKPNVTVNRPRANPVVGTGKRVLADGSLEMETETGTVVITTGEVSMLDETTANTQG</sequence>
<keyword evidence="1 3" id="KW-0436">Ligase</keyword>
<dbReference type="PROSITE" id="PS51733">
    <property type="entry name" value="BPL_LPL_CATALYTIC"/>
    <property type="match status" value="1"/>
</dbReference>
<dbReference type="Pfam" id="PF03099">
    <property type="entry name" value="BPL_LplA_LipB"/>
    <property type="match status" value="1"/>
</dbReference>
<dbReference type="InterPro" id="IPR045864">
    <property type="entry name" value="aa-tRNA-synth_II/BPL/LPL"/>
</dbReference>
<dbReference type="CDD" id="cd16442">
    <property type="entry name" value="BPL"/>
    <property type="match status" value="1"/>
</dbReference>
<evidence type="ECO:0000313" key="3">
    <source>
        <dbReference type="EMBL" id="MDY5154792.1"/>
    </source>
</evidence>
<feature type="domain" description="BPL/LPL catalytic" evidence="2">
    <location>
        <begin position="5"/>
        <end position="197"/>
    </location>
</feature>
<reference evidence="3" key="1">
    <citation type="submission" date="2023-10" db="EMBL/GenBank/DDBJ databases">
        <title>Whole Genome based description of the genera Actinobaculum and Actinotignum reveals a complex phylogenetic relationship within the species included in the genus Actinotignum.</title>
        <authorList>
            <person name="Jensen C.S."/>
            <person name="Dargis R."/>
            <person name="Kemp M."/>
            <person name="Christensen J.J."/>
        </authorList>
    </citation>
    <scope>NUCLEOTIDE SEQUENCE</scope>
    <source>
        <strain evidence="3">SLA_B511</strain>
    </source>
</reference>
<dbReference type="PANTHER" id="PTHR12835:SF5">
    <property type="entry name" value="BIOTIN--PROTEIN LIGASE"/>
    <property type="match status" value="1"/>
</dbReference>
<dbReference type="InterPro" id="IPR004143">
    <property type="entry name" value="BPL_LPL_catalytic"/>
</dbReference>
<dbReference type="SUPFAM" id="SSF55681">
    <property type="entry name" value="Class II aaRS and biotin synthetases"/>
    <property type="match status" value="1"/>
</dbReference>
<dbReference type="AlphaFoldDB" id="A0AAW9HM25"/>
<comment type="caution">
    <text evidence="3">The sequence shown here is derived from an EMBL/GenBank/DDBJ whole genome shotgun (WGS) entry which is preliminary data.</text>
</comment>